<proteinExistence type="inferred from homology"/>
<dbReference type="PANTHER" id="PTHR31214:SF3">
    <property type="entry name" value="PROTEIN FAM221B"/>
    <property type="match status" value="1"/>
</dbReference>
<feature type="non-terminal residue" evidence="3">
    <location>
        <position position="347"/>
    </location>
</feature>
<accession>A0A813HAF7</accession>
<sequence>MLSGGRGRGPPVQGSFGGSLEDAFPSRQPGGGALVPRGGSAGRQLQTNQMGSNQMVQAFSGGVSRSERALVAGTDGSVAEVEANILQAVRTFGAPPGAKKMMDAERLAAEEAMRTGLYGIWRNASSSHDFCGRIGPMSRCFCGHDYGAHAWSKGRKEPRPKCGSCGCPGFRYIPRRPEEVGEWWLPRRRGFDVRLWRANCKCGHSHEEHDSSSLRCRGCGCPSFSSAWECVSCEGKWQDHETLWESEEERRHCGRSVGQAFMPLSSTPEVQQIVLSKQQGPTSEASWSLPHKPRPERSVKLMQERCSHYGGSCGSRVISSSGVGSLEDAFPSRGQQPPGPRAFAALE</sequence>
<dbReference type="Pfam" id="PF14753">
    <property type="entry name" value="FAM221"/>
    <property type="match status" value="1"/>
</dbReference>
<feature type="region of interest" description="Disordered" evidence="2">
    <location>
        <begin position="324"/>
        <end position="347"/>
    </location>
</feature>
<dbReference type="AlphaFoldDB" id="A0A813HAF7"/>
<dbReference type="InterPro" id="IPR026755">
    <property type="entry name" value="Fam221a/b"/>
</dbReference>
<evidence type="ECO:0000256" key="2">
    <source>
        <dbReference type="SAM" id="MobiDB-lite"/>
    </source>
</evidence>
<evidence type="ECO:0000256" key="1">
    <source>
        <dbReference type="ARBA" id="ARBA00011026"/>
    </source>
</evidence>
<dbReference type="Proteomes" id="UP000626109">
    <property type="component" value="Unassembled WGS sequence"/>
</dbReference>
<organism evidence="3 4">
    <name type="scientific">Polarella glacialis</name>
    <name type="common">Dinoflagellate</name>
    <dbReference type="NCBI Taxonomy" id="89957"/>
    <lineage>
        <taxon>Eukaryota</taxon>
        <taxon>Sar</taxon>
        <taxon>Alveolata</taxon>
        <taxon>Dinophyceae</taxon>
        <taxon>Suessiales</taxon>
        <taxon>Suessiaceae</taxon>
        <taxon>Polarella</taxon>
    </lineage>
</organism>
<feature type="region of interest" description="Disordered" evidence="2">
    <location>
        <begin position="275"/>
        <end position="294"/>
    </location>
</feature>
<reference evidence="3" key="1">
    <citation type="submission" date="2021-02" db="EMBL/GenBank/DDBJ databases">
        <authorList>
            <person name="Dougan E. K."/>
            <person name="Rhodes N."/>
            <person name="Thang M."/>
            <person name="Chan C."/>
        </authorList>
    </citation>
    <scope>NUCLEOTIDE SEQUENCE</scope>
</reference>
<evidence type="ECO:0000313" key="4">
    <source>
        <dbReference type="Proteomes" id="UP000626109"/>
    </source>
</evidence>
<gene>
    <name evidence="3" type="ORF">PGLA2088_LOCUS1463</name>
</gene>
<dbReference type="PANTHER" id="PTHR31214">
    <property type="entry name" value="PROTEIN FAM221A-RELATED"/>
    <property type="match status" value="1"/>
</dbReference>
<comment type="similarity">
    <text evidence="1">Belongs to the FAM221 family.</text>
</comment>
<feature type="region of interest" description="Disordered" evidence="2">
    <location>
        <begin position="1"/>
        <end position="45"/>
    </location>
</feature>
<dbReference type="EMBL" id="CAJNNW010001124">
    <property type="protein sequence ID" value="CAE8634677.1"/>
    <property type="molecule type" value="Genomic_DNA"/>
</dbReference>
<comment type="caution">
    <text evidence="3">The sequence shown here is derived from an EMBL/GenBank/DDBJ whole genome shotgun (WGS) entry which is preliminary data.</text>
</comment>
<evidence type="ECO:0000313" key="3">
    <source>
        <dbReference type="EMBL" id="CAE8634677.1"/>
    </source>
</evidence>
<protein>
    <submittedName>
        <fullName evidence="3">Uncharacterized protein</fullName>
    </submittedName>
</protein>
<name>A0A813HAF7_POLGL</name>
<feature type="compositionally biased region" description="Polar residues" evidence="2">
    <location>
        <begin position="275"/>
        <end position="286"/>
    </location>
</feature>